<name>A0ABW5XT33_9SPHI</name>
<dbReference type="InterPro" id="IPR001279">
    <property type="entry name" value="Metallo-B-lactamas"/>
</dbReference>
<dbReference type="RefSeq" id="WP_377129191.1">
    <property type="nucleotide sequence ID" value="NZ_JBHUON010000019.1"/>
</dbReference>
<reference evidence="3" key="1">
    <citation type="journal article" date="2019" name="Int. J. Syst. Evol. Microbiol.">
        <title>The Global Catalogue of Microorganisms (GCM) 10K type strain sequencing project: providing services to taxonomists for standard genome sequencing and annotation.</title>
        <authorList>
            <consortium name="The Broad Institute Genomics Platform"/>
            <consortium name="The Broad Institute Genome Sequencing Center for Infectious Disease"/>
            <person name="Wu L."/>
            <person name="Ma J."/>
        </authorList>
    </citation>
    <scope>NUCLEOTIDE SEQUENCE [LARGE SCALE GENOMIC DNA]</scope>
    <source>
        <strain evidence="3">KCTC 52232</strain>
    </source>
</reference>
<comment type="caution">
    <text evidence="2">The sequence shown here is derived from an EMBL/GenBank/DDBJ whole genome shotgun (WGS) entry which is preliminary data.</text>
</comment>
<accession>A0ABW5XT33</accession>
<organism evidence="2 3">
    <name type="scientific">Mucilaginibacter antarcticus</name>
    <dbReference type="NCBI Taxonomy" id="1855725"/>
    <lineage>
        <taxon>Bacteria</taxon>
        <taxon>Pseudomonadati</taxon>
        <taxon>Bacteroidota</taxon>
        <taxon>Sphingobacteriia</taxon>
        <taxon>Sphingobacteriales</taxon>
        <taxon>Sphingobacteriaceae</taxon>
        <taxon>Mucilaginibacter</taxon>
    </lineage>
</organism>
<dbReference type="Pfam" id="PF12706">
    <property type="entry name" value="Lactamase_B_2"/>
    <property type="match status" value="1"/>
</dbReference>
<keyword evidence="3" id="KW-1185">Reference proteome</keyword>
<dbReference type="InterPro" id="IPR036866">
    <property type="entry name" value="RibonucZ/Hydroxyglut_hydro"/>
</dbReference>
<dbReference type="PANTHER" id="PTHR15032">
    <property type="entry name" value="N-ACYL-PHOSPHATIDYLETHANOLAMINE-HYDROLYZING PHOSPHOLIPASE D"/>
    <property type="match status" value="1"/>
</dbReference>
<protein>
    <submittedName>
        <fullName evidence="2">MBL fold metallo-hydrolase</fullName>
    </submittedName>
</protein>
<evidence type="ECO:0000313" key="2">
    <source>
        <dbReference type="EMBL" id="MFD2865968.1"/>
    </source>
</evidence>
<evidence type="ECO:0000313" key="3">
    <source>
        <dbReference type="Proteomes" id="UP001597601"/>
    </source>
</evidence>
<dbReference type="EMBL" id="JBHUON010000019">
    <property type="protein sequence ID" value="MFD2865968.1"/>
    <property type="molecule type" value="Genomic_DNA"/>
</dbReference>
<proteinExistence type="predicted"/>
<dbReference type="SUPFAM" id="SSF56281">
    <property type="entry name" value="Metallo-hydrolase/oxidoreductase"/>
    <property type="match status" value="1"/>
</dbReference>
<sequence>MKNKYIVQGVLGLILSGLAACGIVRSLGENPQGNDLSRLDSLSNYKDGWFQNDSARPKLLGRHNPFMALAGRRETLRPSYSLPWVSIDLNKLPAPAPTLVWFGHSSVLIKTEKANILIDPVFSDHAGPVPGLVTAFKGTTHYHAKDMPPINVLIISHDHYDHLDYNTLKKLKDQITRIIAPVGVGSHLRYWGFDPAKIIELNWNQTIELPNNLNITATAAQHRSNRTYKEESKTLWASFVIKTGEYKIFYSGDSGYGGHFKQIGQKYGPFDLALLECGQYSPNWPWTHLQFGETAQAAADLQARMIQPVHWGKFAEGNHPWNEPIKMLIPSAKKLGIPVNAPRIGEPYTLGDPPKTAVWWDFD</sequence>
<gene>
    <name evidence="2" type="ORF">ACFSYC_14805</name>
</gene>
<dbReference type="Gene3D" id="3.60.15.10">
    <property type="entry name" value="Ribonuclease Z/Hydroxyacylglutathione hydrolase-like"/>
    <property type="match status" value="1"/>
</dbReference>
<dbReference type="PANTHER" id="PTHR15032:SF4">
    <property type="entry name" value="N-ACYL-PHOSPHATIDYLETHANOLAMINE-HYDROLYZING PHOSPHOLIPASE D"/>
    <property type="match status" value="1"/>
</dbReference>
<dbReference type="PROSITE" id="PS51257">
    <property type="entry name" value="PROKAR_LIPOPROTEIN"/>
    <property type="match status" value="1"/>
</dbReference>
<dbReference type="Proteomes" id="UP001597601">
    <property type="component" value="Unassembled WGS sequence"/>
</dbReference>
<feature type="domain" description="Metallo-beta-lactamase" evidence="1">
    <location>
        <begin position="115"/>
        <end position="311"/>
    </location>
</feature>
<evidence type="ECO:0000259" key="1">
    <source>
        <dbReference type="Pfam" id="PF12706"/>
    </source>
</evidence>